<comment type="caution">
    <text evidence="1">The sequence shown here is derived from an EMBL/GenBank/DDBJ whole genome shotgun (WGS) entry which is preliminary data.</text>
</comment>
<dbReference type="EMBL" id="BAABJI010000004">
    <property type="protein sequence ID" value="GAA4930301.1"/>
    <property type="molecule type" value="Genomic_DNA"/>
</dbReference>
<proteinExistence type="predicted"/>
<evidence type="ECO:0000313" key="1">
    <source>
        <dbReference type="EMBL" id="GAA4930301.1"/>
    </source>
</evidence>
<protein>
    <submittedName>
        <fullName evidence="1">Uncharacterized protein</fullName>
    </submittedName>
</protein>
<accession>A0ABP9G6H3</accession>
<evidence type="ECO:0000313" key="2">
    <source>
        <dbReference type="Proteomes" id="UP001501436"/>
    </source>
</evidence>
<dbReference type="RefSeq" id="WP_345334096.1">
    <property type="nucleotide sequence ID" value="NZ_BAABJI010000004.1"/>
</dbReference>
<name>A0ABP9G6H3_9SPHI</name>
<gene>
    <name evidence="1" type="ORF">GCM10023313_38920</name>
</gene>
<sequence length="67" mass="8010">MQPDEHFDGFPFKAEEVKRYIAVKGLVSMLLTNGSFFHYEPADETAFLNWLKYHRVEDLRKNYPDEK</sequence>
<dbReference type="Proteomes" id="UP001501436">
    <property type="component" value="Unassembled WGS sequence"/>
</dbReference>
<organism evidence="1 2">
    <name type="scientific">Mucilaginibacter defluvii</name>
    <dbReference type="NCBI Taxonomy" id="1196019"/>
    <lineage>
        <taxon>Bacteria</taxon>
        <taxon>Pseudomonadati</taxon>
        <taxon>Bacteroidota</taxon>
        <taxon>Sphingobacteriia</taxon>
        <taxon>Sphingobacteriales</taxon>
        <taxon>Sphingobacteriaceae</taxon>
        <taxon>Mucilaginibacter</taxon>
    </lineage>
</organism>
<reference evidence="2" key="1">
    <citation type="journal article" date="2019" name="Int. J. Syst. Evol. Microbiol.">
        <title>The Global Catalogue of Microorganisms (GCM) 10K type strain sequencing project: providing services to taxonomists for standard genome sequencing and annotation.</title>
        <authorList>
            <consortium name="The Broad Institute Genomics Platform"/>
            <consortium name="The Broad Institute Genome Sequencing Center for Infectious Disease"/>
            <person name="Wu L."/>
            <person name="Ma J."/>
        </authorList>
    </citation>
    <scope>NUCLEOTIDE SEQUENCE [LARGE SCALE GENOMIC DNA]</scope>
    <source>
        <strain evidence="2">JCM 18283</strain>
    </source>
</reference>
<keyword evidence="2" id="KW-1185">Reference proteome</keyword>